<dbReference type="OrthoDB" id="2086953at2"/>
<evidence type="ECO:0000313" key="2">
    <source>
        <dbReference type="EMBL" id="SJZ85507.1"/>
    </source>
</evidence>
<dbReference type="SUPFAM" id="SSF56349">
    <property type="entry name" value="DNA breaking-rejoining enzymes"/>
    <property type="match status" value="1"/>
</dbReference>
<dbReference type="InterPro" id="IPR055009">
    <property type="entry name" value="MrpR_N_CB"/>
</dbReference>
<evidence type="ECO:0000313" key="3">
    <source>
        <dbReference type="Proteomes" id="UP000189857"/>
    </source>
</evidence>
<gene>
    <name evidence="2" type="ORF">SAMN02745110_01817</name>
</gene>
<proteinExistence type="predicted"/>
<dbReference type="RefSeq" id="WP_078787634.1">
    <property type="nucleotide sequence ID" value="NZ_FMTO01000009.1"/>
</dbReference>
<dbReference type="InterPro" id="IPR011010">
    <property type="entry name" value="DNA_brk_join_enz"/>
</dbReference>
<accession>A0A1T4P2E0</accession>
<dbReference type="GO" id="GO:0003677">
    <property type="term" value="F:DNA binding"/>
    <property type="evidence" value="ECO:0007669"/>
    <property type="project" value="InterPro"/>
</dbReference>
<evidence type="ECO:0000259" key="1">
    <source>
        <dbReference type="Pfam" id="PF22822"/>
    </source>
</evidence>
<dbReference type="EMBL" id="FUXA01000010">
    <property type="protein sequence ID" value="SJZ85507.1"/>
    <property type="molecule type" value="Genomic_DNA"/>
</dbReference>
<dbReference type="Pfam" id="PF22822">
    <property type="entry name" value="MrpR_N_CB"/>
    <property type="match status" value="1"/>
</dbReference>
<sequence>MFNEENKKRFMDDIDLDQYPYNYWQNMFNKSEQLEEMYGKDLYDFSKKEVLTFLKFQDSKSFDYISVIIFNLRKYSQWALKEGLLIDGQNHFAEISKEDVNSCVNKLGLDESIISKEEMVSILYKIPNCRDKFVMIALFTGIKGLGYSEIVRANLSDIDESAHKMKLCTGRIIDISDDLIRVAKLADQEQEYIYSDGKKRTLYGDYGALYKNSSPKTTEEQAIKRFPRSFRNMLDDLGVSRYLTINSIFTSGLIDCINRICEKNNLTTSEVFADPKHVEYLRNQYGFNIAIANRFITKYKDYLK</sequence>
<feature type="domain" description="MrpR N-terminal core-binding" evidence="1">
    <location>
        <begin position="1"/>
        <end position="80"/>
    </location>
</feature>
<dbReference type="Proteomes" id="UP000189857">
    <property type="component" value="Unassembled WGS sequence"/>
</dbReference>
<keyword evidence="3" id="KW-1185">Reference proteome</keyword>
<name>A0A1T4P2E0_9FIRM</name>
<protein>
    <recommendedName>
        <fullName evidence="1">MrpR N-terminal core-binding domain-containing protein</fullName>
    </recommendedName>
</protein>
<organism evidence="2 3">
    <name type="scientific">Eubacterium ruminantium</name>
    <dbReference type="NCBI Taxonomy" id="42322"/>
    <lineage>
        <taxon>Bacteria</taxon>
        <taxon>Bacillati</taxon>
        <taxon>Bacillota</taxon>
        <taxon>Clostridia</taxon>
        <taxon>Eubacteriales</taxon>
        <taxon>Eubacteriaceae</taxon>
        <taxon>Eubacterium</taxon>
    </lineage>
</organism>
<reference evidence="2 3" key="1">
    <citation type="submission" date="2017-02" db="EMBL/GenBank/DDBJ databases">
        <authorList>
            <person name="Peterson S.W."/>
        </authorList>
    </citation>
    <scope>NUCLEOTIDE SEQUENCE [LARGE SCALE GENOMIC DNA]</scope>
    <source>
        <strain evidence="2 3">ATCC 17233</strain>
    </source>
</reference>
<dbReference type="AlphaFoldDB" id="A0A1T4P2E0"/>